<feature type="compositionally biased region" description="Basic and acidic residues" evidence="1">
    <location>
        <begin position="66"/>
        <end position="75"/>
    </location>
</feature>
<feature type="region of interest" description="Disordered" evidence="1">
    <location>
        <begin position="1"/>
        <end position="98"/>
    </location>
</feature>
<evidence type="ECO:0000256" key="1">
    <source>
        <dbReference type="SAM" id="MobiDB-lite"/>
    </source>
</evidence>
<feature type="domain" description="GIY-YIG" evidence="2">
    <location>
        <begin position="166"/>
        <end position="250"/>
    </location>
</feature>
<gene>
    <name evidence="3" type="ORF">MENT_LOCUS13752</name>
</gene>
<proteinExistence type="predicted"/>
<comment type="caution">
    <text evidence="3">The sequence shown here is derived from an EMBL/GenBank/DDBJ whole genome shotgun (WGS) entry which is preliminary data.</text>
</comment>
<protein>
    <recommendedName>
        <fullName evidence="2">GIY-YIG domain-containing protein</fullName>
    </recommendedName>
</protein>
<organism evidence="3 4">
    <name type="scientific">Meloidogyne enterolobii</name>
    <name type="common">Root-knot nematode worm</name>
    <name type="synonym">Meloidogyne mayaguensis</name>
    <dbReference type="NCBI Taxonomy" id="390850"/>
    <lineage>
        <taxon>Eukaryota</taxon>
        <taxon>Metazoa</taxon>
        <taxon>Ecdysozoa</taxon>
        <taxon>Nematoda</taxon>
        <taxon>Chromadorea</taxon>
        <taxon>Rhabditida</taxon>
        <taxon>Tylenchina</taxon>
        <taxon>Tylenchomorpha</taxon>
        <taxon>Tylenchoidea</taxon>
        <taxon>Meloidogynidae</taxon>
        <taxon>Meloidogyninae</taxon>
        <taxon>Meloidogyne</taxon>
    </lineage>
</organism>
<dbReference type="InterPro" id="IPR000305">
    <property type="entry name" value="GIY-YIG_endonuc"/>
</dbReference>
<name>A0A6V7UKS9_MELEN</name>
<dbReference type="PROSITE" id="PS50164">
    <property type="entry name" value="GIY_YIG"/>
    <property type="match status" value="1"/>
</dbReference>
<reference evidence="3 4" key="1">
    <citation type="submission" date="2020-08" db="EMBL/GenBank/DDBJ databases">
        <authorList>
            <person name="Koutsovoulos G."/>
            <person name="Danchin GJ E."/>
        </authorList>
    </citation>
    <scope>NUCLEOTIDE SEQUENCE [LARGE SCALE GENOMIC DNA]</scope>
</reference>
<evidence type="ECO:0000313" key="4">
    <source>
        <dbReference type="Proteomes" id="UP000580250"/>
    </source>
</evidence>
<dbReference type="AlphaFoldDB" id="A0A6V7UKS9"/>
<evidence type="ECO:0000313" key="3">
    <source>
        <dbReference type="EMBL" id="CAD2159534.1"/>
    </source>
</evidence>
<dbReference type="EMBL" id="CAJEWN010000075">
    <property type="protein sequence ID" value="CAD2159534.1"/>
    <property type="molecule type" value="Genomic_DNA"/>
</dbReference>
<sequence>MKKIFKTRRPEMARRGLANKRKQKQQISASAMSTSQHGSIAQQTIASNDGLPQQNQVASTSIQQQQRKDQEEEIRRKLKKQNVSTQTDPPPSPNSTSTIVENNCVGYCPFCLTKLHKNNSRHFFSKKCKRLMFYNKISNWSNVFETIQSINIDTTPFIKTLTKKRGRASVYLIRDGIHLKNLIYIGVSKDVKRRFSEGHEARKQFELLENLEKATLFDKIESDKALLLESLLILSDNNTNLINSHQEYNNFLSFIQFTPSGTTEQVDRLHKLAIRVLYEKWNILTCWYCKVHI</sequence>
<dbReference type="Proteomes" id="UP000580250">
    <property type="component" value="Unassembled WGS sequence"/>
</dbReference>
<evidence type="ECO:0000259" key="2">
    <source>
        <dbReference type="PROSITE" id="PS50164"/>
    </source>
</evidence>
<accession>A0A6V7UKS9</accession>
<feature type="compositionally biased region" description="Polar residues" evidence="1">
    <location>
        <begin position="25"/>
        <end position="65"/>
    </location>
</feature>